<organism evidence="2 3">
    <name type="scientific">Vigna mungo</name>
    <name type="common">Black gram</name>
    <name type="synonym">Phaseolus mungo</name>
    <dbReference type="NCBI Taxonomy" id="3915"/>
    <lineage>
        <taxon>Eukaryota</taxon>
        <taxon>Viridiplantae</taxon>
        <taxon>Streptophyta</taxon>
        <taxon>Embryophyta</taxon>
        <taxon>Tracheophyta</taxon>
        <taxon>Spermatophyta</taxon>
        <taxon>Magnoliopsida</taxon>
        <taxon>eudicotyledons</taxon>
        <taxon>Gunneridae</taxon>
        <taxon>Pentapetalae</taxon>
        <taxon>rosids</taxon>
        <taxon>fabids</taxon>
        <taxon>Fabales</taxon>
        <taxon>Fabaceae</taxon>
        <taxon>Papilionoideae</taxon>
        <taxon>50 kb inversion clade</taxon>
        <taxon>NPAAA clade</taxon>
        <taxon>indigoferoid/millettioid clade</taxon>
        <taxon>Phaseoleae</taxon>
        <taxon>Vigna</taxon>
    </lineage>
</organism>
<feature type="compositionally biased region" description="Polar residues" evidence="1">
    <location>
        <begin position="30"/>
        <end position="42"/>
    </location>
</feature>
<gene>
    <name evidence="2" type="ORF">V8G54_018832</name>
</gene>
<name>A0AAQ3N9V6_VIGMU</name>
<dbReference type="AlphaFoldDB" id="A0AAQ3N9V6"/>
<sequence>MKSYKRTLPRHRPPIMASPYDSGSPGHAATTPSSRHQSTVATPPQHRRQTKTTLPQNPQIGTNDQPAQPAKHVIKPSTQPTNRRQWTNRAIETRAHNVNSRHEHNEEGKGRGVGDDDKREGNWGNSE</sequence>
<dbReference type="Proteomes" id="UP001374535">
    <property type="component" value="Chromosome 6"/>
</dbReference>
<proteinExistence type="predicted"/>
<evidence type="ECO:0000256" key="1">
    <source>
        <dbReference type="SAM" id="MobiDB-lite"/>
    </source>
</evidence>
<keyword evidence="3" id="KW-1185">Reference proteome</keyword>
<dbReference type="EMBL" id="CP144695">
    <property type="protein sequence ID" value="WVZ05486.1"/>
    <property type="molecule type" value="Genomic_DNA"/>
</dbReference>
<feature type="compositionally biased region" description="Basic residues" evidence="1">
    <location>
        <begin position="1"/>
        <end position="13"/>
    </location>
</feature>
<evidence type="ECO:0000313" key="3">
    <source>
        <dbReference type="Proteomes" id="UP001374535"/>
    </source>
</evidence>
<protein>
    <submittedName>
        <fullName evidence="2">Uncharacterized protein</fullName>
    </submittedName>
</protein>
<feature type="region of interest" description="Disordered" evidence="1">
    <location>
        <begin position="1"/>
        <end position="127"/>
    </location>
</feature>
<evidence type="ECO:0000313" key="2">
    <source>
        <dbReference type="EMBL" id="WVZ05486.1"/>
    </source>
</evidence>
<feature type="compositionally biased region" description="Polar residues" evidence="1">
    <location>
        <begin position="76"/>
        <end position="90"/>
    </location>
</feature>
<feature type="compositionally biased region" description="Polar residues" evidence="1">
    <location>
        <begin position="51"/>
        <end position="66"/>
    </location>
</feature>
<feature type="compositionally biased region" description="Basic and acidic residues" evidence="1">
    <location>
        <begin position="91"/>
        <end position="121"/>
    </location>
</feature>
<reference evidence="2 3" key="1">
    <citation type="journal article" date="2023" name="Life. Sci Alliance">
        <title>Evolutionary insights into 3D genome organization and epigenetic landscape of Vigna mungo.</title>
        <authorList>
            <person name="Junaid A."/>
            <person name="Singh B."/>
            <person name="Bhatia S."/>
        </authorList>
    </citation>
    <scope>NUCLEOTIDE SEQUENCE [LARGE SCALE GENOMIC DNA]</scope>
    <source>
        <strain evidence="2">Urdbean</strain>
    </source>
</reference>
<accession>A0AAQ3N9V6</accession>